<evidence type="ECO:0008006" key="4">
    <source>
        <dbReference type="Google" id="ProtNLM"/>
    </source>
</evidence>
<dbReference type="Pfam" id="PF13510">
    <property type="entry name" value="Fer2_4"/>
    <property type="match status" value="1"/>
</dbReference>
<evidence type="ECO:0000256" key="1">
    <source>
        <dbReference type="ARBA" id="ARBA00023002"/>
    </source>
</evidence>
<proteinExistence type="predicted"/>
<dbReference type="InterPro" id="IPR036010">
    <property type="entry name" value="2Fe-2S_ferredoxin-like_sf"/>
</dbReference>
<keyword evidence="3" id="KW-1185">Reference proteome</keyword>
<dbReference type="RefSeq" id="WP_088651455.1">
    <property type="nucleotide sequence ID" value="NZ_AQQR01000009.1"/>
</dbReference>
<organism evidence="2 3">
    <name type="scientific">Marinibacterium profundimaris</name>
    <dbReference type="NCBI Taxonomy" id="1679460"/>
    <lineage>
        <taxon>Bacteria</taxon>
        <taxon>Pseudomonadati</taxon>
        <taxon>Pseudomonadota</taxon>
        <taxon>Alphaproteobacteria</taxon>
        <taxon>Rhodobacterales</taxon>
        <taxon>Paracoccaceae</taxon>
        <taxon>Marinibacterium</taxon>
    </lineage>
</organism>
<dbReference type="GO" id="GO:0016491">
    <property type="term" value="F:oxidoreductase activity"/>
    <property type="evidence" value="ECO:0007669"/>
    <property type="project" value="UniProtKB-KW"/>
</dbReference>
<gene>
    <name evidence="2" type="ORF">ATO3_18840</name>
</gene>
<keyword evidence="1" id="KW-0560">Oxidoreductase</keyword>
<dbReference type="Proteomes" id="UP000215377">
    <property type="component" value="Unassembled WGS sequence"/>
</dbReference>
<evidence type="ECO:0000313" key="3">
    <source>
        <dbReference type="Proteomes" id="UP000215377"/>
    </source>
</evidence>
<dbReference type="SUPFAM" id="SSF54292">
    <property type="entry name" value="2Fe-2S ferredoxin-like"/>
    <property type="match status" value="1"/>
</dbReference>
<dbReference type="AlphaFoldDB" id="A0A225NGK2"/>
<dbReference type="EMBL" id="AQQR01000009">
    <property type="protein sequence ID" value="OWU71508.1"/>
    <property type="molecule type" value="Genomic_DNA"/>
</dbReference>
<dbReference type="InterPro" id="IPR042204">
    <property type="entry name" value="2Fe-2S-bd_N"/>
</dbReference>
<dbReference type="Gene3D" id="3.10.20.440">
    <property type="entry name" value="2Fe-2S iron-sulphur cluster binding domain, sarcosine oxidase, alpha subunit, N-terminal domain"/>
    <property type="match status" value="1"/>
</dbReference>
<dbReference type="GO" id="GO:0051536">
    <property type="term" value="F:iron-sulfur cluster binding"/>
    <property type="evidence" value="ECO:0007669"/>
    <property type="project" value="InterPro"/>
</dbReference>
<reference evidence="2 3" key="1">
    <citation type="submission" date="2013-04" db="EMBL/GenBank/DDBJ databases">
        <title>Oceanicola sp. 22II1-22F33 Genome Sequencing.</title>
        <authorList>
            <person name="Lai Q."/>
            <person name="Li G."/>
            <person name="Shao Z."/>
        </authorList>
    </citation>
    <scope>NUCLEOTIDE SEQUENCE [LARGE SCALE GENOMIC DNA]</scope>
    <source>
        <strain evidence="2 3">22II1-22F33</strain>
    </source>
</reference>
<name>A0A225NGK2_9RHOB</name>
<comment type="caution">
    <text evidence="2">The sequence shown here is derived from an EMBL/GenBank/DDBJ whole genome shotgun (WGS) entry which is preliminary data.</text>
</comment>
<protein>
    <recommendedName>
        <fullName evidence="4">Proline dehydrogenase</fullName>
    </recommendedName>
</protein>
<evidence type="ECO:0000313" key="2">
    <source>
        <dbReference type="EMBL" id="OWU71508.1"/>
    </source>
</evidence>
<accession>A0A225NGK2</accession>
<dbReference type="OrthoDB" id="573392at2"/>
<sequence length="83" mass="8994">MTMIEIEIDGASVVCREGLPLTEVLMSGAPSWRRSPKLGAPRGMFCGMGLCFECAVEVDGTWARACLERTRAGMRVRTGEGDI</sequence>